<dbReference type="GO" id="GO:0030246">
    <property type="term" value="F:carbohydrate binding"/>
    <property type="evidence" value="ECO:0007669"/>
    <property type="project" value="UniProtKB-KW"/>
</dbReference>
<comment type="caution">
    <text evidence="1">The sequence shown here is derived from an EMBL/GenBank/DDBJ whole genome shotgun (WGS) entry which is preliminary data.</text>
</comment>
<dbReference type="Gene3D" id="2.60.270.20">
    <property type="entry name" value="Cytolysin/lectin"/>
    <property type="match status" value="1"/>
</dbReference>
<dbReference type="SMR" id="A0A014NCA1"/>
<dbReference type="InterPro" id="IPR009960">
    <property type="entry name" value="Fruit_body_lectin_fun"/>
</dbReference>
<sequence length="146" mass="16685">MSYTIKVHIYQENTNAFFHIVEKTVFRNGTWGETNGAQILTMGGSGTAGSLRFLANTGESCIVTLGVHNYKPWGDIVTKLDPGSQTGVVITPEYYETEWGGTQKKERVDMRWKTLSHYDVTRDGRKYSFKYTEIKDKHLEVNFIIH</sequence>
<dbReference type="EMBL" id="JELW01000020">
    <property type="protein sequence ID" value="EXU99277.1"/>
    <property type="molecule type" value="Genomic_DNA"/>
</dbReference>
<keyword evidence="1" id="KW-0430">Lectin</keyword>
<organism evidence="1 2">
    <name type="scientific">Metarhizium robertsii</name>
    <dbReference type="NCBI Taxonomy" id="568076"/>
    <lineage>
        <taxon>Eukaryota</taxon>
        <taxon>Fungi</taxon>
        <taxon>Dikarya</taxon>
        <taxon>Ascomycota</taxon>
        <taxon>Pezizomycotina</taxon>
        <taxon>Sordariomycetes</taxon>
        <taxon>Hypocreomycetidae</taxon>
        <taxon>Hypocreales</taxon>
        <taxon>Clavicipitaceae</taxon>
        <taxon>Metarhizium</taxon>
    </lineage>
</organism>
<evidence type="ECO:0000313" key="1">
    <source>
        <dbReference type="EMBL" id="EXU99277.1"/>
    </source>
</evidence>
<dbReference type="OrthoDB" id="4791458at2759"/>
<dbReference type="HOGENOM" id="CLU_122482_0_0_1"/>
<dbReference type="InterPro" id="IPR015926">
    <property type="entry name" value="Cytolysin/lectin"/>
</dbReference>
<name>A0A014NCA1_9HYPO</name>
<reference evidence="1 2" key="1">
    <citation type="submission" date="2014-02" db="EMBL/GenBank/DDBJ databases">
        <title>The genome sequence of the entomopathogenic fungus Metarhizium robertsii ARSEF 2575.</title>
        <authorList>
            <person name="Giuliano Garisto Donzelli B."/>
            <person name="Roe B.A."/>
            <person name="Macmil S.L."/>
            <person name="Krasnoff S.B."/>
            <person name="Gibson D.M."/>
        </authorList>
    </citation>
    <scope>NUCLEOTIDE SEQUENCE [LARGE SCALE GENOMIC DNA]</scope>
    <source>
        <strain evidence="1 2">ARSEF 2575</strain>
    </source>
</reference>
<protein>
    <submittedName>
        <fullName evidence="1">Fungal fruit body lectin</fullName>
    </submittedName>
</protein>
<dbReference type="Proteomes" id="UP000030151">
    <property type="component" value="Unassembled WGS sequence"/>
</dbReference>
<dbReference type="eggNOG" id="ENOG502RVCA">
    <property type="taxonomic scope" value="Eukaryota"/>
</dbReference>
<proteinExistence type="predicted"/>
<evidence type="ECO:0000313" key="2">
    <source>
        <dbReference type="Proteomes" id="UP000030151"/>
    </source>
</evidence>
<dbReference type="Pfam" id="PF07367">
    <property type="entry name" value="FB_lectin"/>
    <property type="match status" value="1"/>
</dbReference>
<dbReference type="SUPFAM" id="SSF63724">
    <property type="entry name" value="Cytolysin/lectin"/>
    <property type="match status" value="1"/>
</dbReference>
<gene>
    <name evidence="1" type="ORF">X797_007706</name>
</gene>
<dbReference type="AlphaFoldDB" id="A0A014NCA1"/>
<accession>A0A014NCA1</accession>